<reference evidence="2" key="1">
    <citation type="journal article" date="2010" name="Nat. Biotechnol.">
        <title>Draft genome sequence of the oilseed species Ricinus communis.</title>
        <authorList>
            <person name="Chan A.P."/>
            <person name="Crabtree J."/>
            <person name="Zhao Q."/>
            <person name="Lorenzi H."/>
            <person name="Orvis J."/>
            <person name="Puiu D."/>
            <person name="Melake-Berhan A."/>
            <person name="Jones K.M."/>
            <person name="Redman J."/>
            <person name="Chen G."/>
            <person name="Cahoon E.B."/>
            <person name="Gedil M."/>
            <person name="Stanke M."/>
            <person name="Haas B.J."/>
            <person name="Wortman J.R."/>
            <person name="Fraser-Liggett C.M."/>
            <person name="Ravel J."/>
            <person name="Rabinowicz P.D."/>
        </authorList>
    </citation>
    <scope>NUCLEOTIDE SEQUENCE [LARGE SCALE GENOMIC DNA]</scope>
    <source>
        <strain evidence="2">cv. Hale</strain>
    </source>
</reference>
<dbReference type="EMBL" id="EQ985697">
    <property type="protein sequence ID" value="EEF23534.1"/>
    <property type="molecule type" value="Genomic_DNA"/>
</dbReference>
<name>B9TKT0_RICCO</name>
<gene>
    <name evidence="1" type="ORF">RCOM_2017330</name>
</gene>
<evidence type="ECO:0000313" key="2">
    <source>
        <dbReference type="Proteomes" id="UP000008311"/>
    </source>
</evidence>
<sequence>MNRGRPTYGDLKGVAGGAFREAVSKGGLTSLQAFAYTYEHLEIFIDGDDPWLQLLALTSTFMVAVEADVSIWEDELFAEDVLGVLRYVYAEWSSEKVDKRSDSLLDVGLREDVEIGKLTGSTFLEGYASDEEMYRALMTNGATYAKDHRLGQGVALTEAQVAALTTDLG</sequence>
<keyword evidence="2" id="KW-1185">Reference proteome</keyword>
<evidence type="ECO:0000313" key="1">
    <source>
        <dbReference type="EMBL" id="EEF23534.1"/>
    </source>
</evidence>
<dbReference type="Proteomes" id="UP000008311">
    <property type="component" value="Unassembled WGS sequence"/>
</dbReference>
<proteinExistence type="predicted"/>
<dbReference type="STRING" id="3988.B9TKT0"/>
<protein>
    <submittedName>
        <fullName evidence="1">Uncharacterized protein</fullName>
    </submittedName>
</protein>
<dbReference type="AlphaFoldDB" id="B9TKT0"/>
<dbReference type="InParanoid" id="B9TKT0"/>
<organism evidence="1 2">
    <name type="scientific">Ricinus communis</name>
    <name type="common">Castor bean</name>
    <dbReference type="NCBI Taxonomy" id="3988"/>
    <lineage>
        <taxon>Eukaryota</taxon>
        <taxon>Viridiplantae</taxon>
        <taxon>Streptophyta</taxon>
        <taxon>Embryophyta</taxon>
        <taxon>Tracheophyta</taxon>
        <taxon>Spermatophyta</taxon>
        <taxon>Magnoliopsida</taxon>
        <taxon>eudicotyledons</taxon>
        <taxon>Gunneridae</taxon>
        <taxon>Pentapetalae</taxon>
        <taxon>rosids</taxon>
        <taxon>fabids</taxon>
        <taxon>Malpighiales</taxon>
        <taxon>Euphorbiaceae</taxon>
        <taxon>Acalyphoideae</taxon>
        <taxon>Acalypheae</taxon>
        <taxon>Ricinus</taxon>
    </lineage>
</organism>
<accession>B9TKT0</accession>